<accession>M1DFM8</accession>
<dbReference type="AlphaFoldDB" id="M1DFM8"/>
<dbReference type="InterPro" id="IPR008811">
    <property type="entry name" value="Glycosyl_hydrolases_36"/>
</dbReference>
<evidence type="ECO:0000313" key="2">
    <source>
        <dbReference type="EnsemblPlants" id="PGSC0003DMT400088293"/>
    </source>
</evidence>
<dbReference type="HOGENOM" id="CLU_2125470_0_0_1"/>
<name>M1DFM8_SOLTU</name>
<dbReference type="PANTHER" id="PTHR31268">
    <property type="match status" value="1"/>
</dbReference>
<keyword evidence="1" id="KW-0119">Carbohydrate metabolism</keyword>
<keyword evidence="3" id="KW-1185">Reference proteome</keyword>
<dbReference type="STRING" id="4113.M1DFM8"/>
<dbReference type="PaxDb" id="4113-PGSC0003DMT400088293"/>
<evidence type="ECO:0000313" key="3">
    <source>
        <dbReference type="Proteomes" id="UP000011115"/>
    </source>
</evidence>
<protein>
    <submittedName>
        <fullName evidence="2">Raffionse synthase 2</fullName>
    </submittedName>
</protein>
<dbReference type="Pfam" id="PF05691">
    <property type="entry name" value="Raffinose_syn"/>
    <property type="match status" value="1"/>
</dbReference>
<sequence length="114" mass="12739">MYSQKKLKLLKLSENVEITFQPFDYELLTVTPIAVLSKKSVQFTPIRLVNMLNSGDAIDSLVYDNSDDEEEESSVSIGVRWSGDMRVFVSHPKSGCDGTCPFPTGHVSLTQPQR</sequence>
<dbReference type="InParanoid" id="M1DFM8"/>
<reference evidence="2" key="2">
    <citation type="submission" date="2015-06" db="UniProtKB">
        <authorList>
            <consortium name="EnsemblPlants"/>
        </authorList>
    </citation>
    <scope>IDENTIFICATION</scope>
    <source>
        <strain evidence="2">DM1-3 516 R44</strain>
    </source>
</reference>
<proteinExistence type="predicted"/>
<dbReference type="PANTHER" id="PTHR31268:SF37">
    <property type="entry name" value="GALACTINOL--SUCROSE GALACTOSYLTRANSFERASE"/>
    <property type="match status" value="1"/>
</dbReference>
<dbReference type="Proteomes" id="UP000011115">
    <property type="component" value="Unassembled WGS sequence"/>
</dbReference>
<reference evidence="3" key="1">
    <citation type="journal article" date="2011" name="Nature">
        <title>Genome sequence and analysis of the tuber crop potato.</title>
        <authorList>
            <consortium name="The Potato Genome Sequencing Consortium"/>
        </authorList>
    </citation>
    <scope>NUCLEOTIDE SEQUENCE [LARGE SCALE GENOMIC DNA]</scope>
    <source>
        <strain evidence="3">cv. DM1-3 516 R44</strain>
    </source>
</reference>
<dbReference type="EnsemblPlants" id="PGSC0003DMT400088293">
    <property type="protein sequence ID" value="PGSC0003DMT400088293"/>
    <property type="gene ID" value="PGSC0003DMG400037864"/>
</dbReference>
<organism evidence="2 3">
    <name type="scientific">Solanum tuberosum</name>
    <name type="common">Potato</name>
    <dbReference type="NCBI Taxonomy" id="4113"/>
    <lineage>
        <taxon>Eukaryota</taxon>
        <taxon>Viridiplantae</taxon>
        <taxon>Streptophyta</taxon>
        <taxon>Embryophyta</taxon>
        <taxon>Tracheophyta</taxon>
        <taxon>Spermatophyta</taxon>
        <taxon>Magnoliopsida</taxon>
        <taxon>eudicotyledons</taxon>
        <taxon>Gunneridae</taxon>
        <taxon>Pentapetalae</taxon>
        <taxon>asterids</taxon>
        <taxon>lamiids</taxon>
        <taxon>Solanales</taxon>
        <taxon>Solanaceae</taxon>
        <taxon>Solanoideae</taxon>
        <taxon>Solaneae</taxon>
        <taxon>Solanum</taxon>
    </lineage>
</organism>
<dbReference type="Gramene" id="PGSC0003DMT400088293">
    <property type="protein sequence ID" value="PGSC0003DMT400088293"/>
    <property type="gene ID" value="PGSC0003DMG400037864"/>
</dbReference>
<evidence type="ECO:0000256" key="1">
    <source>
        <dbReference type="ARBA" id="ARBA00023277"/>
    </source>
</evidence>